<reference evidence="1" key="1">
    <citation type="submission" date="2022-06" db="EMBL/GenBank/DDBJ databases">
        <authorList>
            <person name="Legras J.-L."/>
            <person name="Devillers H."/>
            <person name="Grondin C."/>
        </authorList>
    </citation>
    <scope>NUCLEOTIDE SEQUENCE</scope>
    <source>
        <strain evidence="1">CLIB 1444</strain>
    </source>
</reference>
<accession>A0ACA9YB42</accession>
<proteinExistence type="predicted"/>
<name>A0ACA9YB42_9ASCO</name>
<keyword evidence="2" id="KW-1185">Reference proteome</keyword>
<comment type="caution">
    <text evidence="1">The sequence shown here is derived from an EMBL/GenBank/DDBJ whole genome shotgun (WGS) entry which is preliminary data.</text>
</comment>
<organism evidence="1 2">
    <name type="scientific">[Candida] jaroonii</name>
    <dbReference type="NCBI Taxonomy" id="467808"/>
    <lineage>
        <taxon>Eukaryota</taxon>
        <taxon>Fungi</taxon>
        <taxon>Dikarya</taxon>
        <taxon>Ascomycota</taxon>
        <taxon>Saccharomycotina</taxon>
        <taxon>Pichiomycetes</taxon>
        <taxon>Debaryomycetaceae</taxon>
        <taxon>Yamadazyma</taxon>
    </lineage>
</organism>
<dbReference type="Proteomes" id="UP001152531">
    <property type="component" value="Unassembled WGS sequence"/>
</dbReference>
<sequence length="723" mass="85049">MRRKSYLIGITGCLILGLIYMTYGYMVHKEFSDERYFKNDQYIRKLMNHKNYKFSHMDGFKETVDSDFISKSKFERCESFLKYLDATDPQYSFPLSFDYNKDIDKMVNFMNREISRERDRRRKKGIEGDLSSSEKKSIKEKFFQEIDNTLKIDQKMIDNISLLRIYNQCFLRDSKSIEEYPLNHTLWNDWTHKLYHYLGFELPVFDVYDPNLDMHQVPVRFNNGLPDYSTGRFNGEVKGPELDQSGKKTENLIEFYHKSINGKGIVITTTSRHARDIAKLLRVLRALNNELPVQVVYRGHLSDRSRNIILNAALEDFSNLVNSSNFEKVLPEVNIMDPSKFGVLYPTQKISFVSVKPIIRDNRMFQNYNNKLISLIFSSFEEIILMDADTVPLVNPQKFFDSEEYSATSSFFFKDRSLRDRNDYLETNFFKKMMPFKDRVDSIDRLLGLPEMESNCLEKNNYMHGWRHFQEAGVVALNKRQHFGGLMMMLPLAIWREPIKTSVWGDKEFYWLGLLMNGDDQISFNKYEVASIGQVTPDKLKVYNSNANEVCSTHPGHVDRHGQLLWINSGFHFCKKNNHYRDREKYPFSKIEGNELYELYENPLKITHALVPPSLPDLRQHDNDDWDITPEIDFIQSWQDRKPDSDEIKDFGSLKEFTAKLEYLPQKGWVKNGICSGYYYCAYDEIESYGKGESKGHLFSFDEDTIAKYDYLGKLWSTANPRV</sequence>
<dbReference type="EMBL" id="CALSDN010000008">
    <property type="protein sequence ID" value="CAH6722093.1"/>
    <property type="molecule type" value="Genomic_DNA"/>
</dbReference>
<gene>
    <name evidence="1" type="ORF">CLIB1444_08S01728</name>
</gene>
<evidence type="ECO:0000313" key="2">
    <source>
        <dbReference type="Proteomes" id="UP001152531"/>
    </source>
</evidence>
<protein>
    <submittedName>
        <fullName evidence="1">Alpha-1,3-mannosyltransferase Mnn15p</fullName>
    </submittedName>
</protein>
<evidence type="ECO:0000313" key="1">
    <source>
        <dbReference type="EMBL" id="CAH6722093.1"/>
    </source>
</evidence>